<gene>
    <name evidence="1" type="ORF">LCGC14_2094080</name>
</gene>
<dbReference type="EMBL" id="LAZR01025566">
    <property type="protein sequence ID" value="KKL71523.1"/>
    <property type="molecule type" value="Genomic_DNA"/>
</dbReference>
<evidence type="ECO:0000313" key="1">
    <source>
        <dbReference type="EMBL" id="KKL71523.1"/>
    </source>
</evidence>
<organism evidence="1">
    <name type="scientific">marine sediment metagenome</name>
    <dbReference type="NCBI Taxonomy" id="412755"/>
    <lineage>
        <taxon>unclassified sequences</taxon>
        <taxon>metagenomes</taxon>
        <taxon>ecological metagenomes</taxon>
    </lineage>
</organism>
<dbReference type="InterPro" id="IPR004211">
    <property type="entry name" value="Endonuclease_7"/>
</dbReference>
<dbReference type="InterPro" id="IPR038563">
    <property type="entry name" value="Endonuclease_7_sf"/>
</dbReference>
<name>A0A0F9EBT7_9ZZZZ</name>
<sequence length="127" mass="14772">MKRCTKCGEIKEISEFYRCLSKKDGCHTWCKVCCKAHDKAMRDSDPKYYVKRKEWRRKNRFAYSLTASRNMAKLRGYQPCNATIEELKATFTGKCDICGVPEQECAKKLSVDHCHESGDLRGWLCQC</sequence>
<reference evidence="1" key="1">
    <citation type="journal article" date="2015" name="Nature">
        <title>Complex archaea that bridge the gap between prokaryotes and eukaryotes.</title>
        <authorList>
            <person name="Spang A."/>
            <person name="Saw J.H."/>
            <person name="Jorgensen S.L."/>
            <person name="Zaremba-Niedzwiedzka K."/>
            <person name="Martijn J."/>
            <person name="Lind A.E."/>
            <person name="van Eijk R."/>
            <person name="Schleper C."/>
            <person name="Guy L."/>
            <person name="Ettema T.J."/>
        </authorList>
    </citation>
    <scope>NUCLEOTIDE SEQUENCE</scope>
</reference>
<dbReference type="Pfam" id="PF02945">
    <property type="entry name" value="Endonuclease_7"/>
    <property type="match status" value="1"/>
</dbReference>
<feature type="non-terminal residue" evidence="1">
    <location>
        <position position="127"/>
    </location>
</feature>
<dbReference type="InterPro" id="IPR044925">
    <property type="entry name" value="His-Me_finger_sf"/>
</dbReference>
<proteinExistence type="predicted"/>
<dbReference type="SUPFAM" id="SSF54060">
    <property type="entry name" value="His-Me finger endonucleases"/>
    <property type="match status" value="1"/>
</dbReference>
<accession>A0A0F9EBT7</accession>
<dbReference type="Gene3D" id="3.40.1800.10">
    <property type="entry name" value="His-Me finger endonucleases"/>
    <property type="match status" value="1"/>
</dbReference>
<dbReference type="AlphaFoldDB" id="A0A0F9EBT7"/>
<protein>
    <submittedName>
        <fullName evidence="1">Uncharacterized protein</fullName>
    </submittedName>
</protein>
<comment type="caution">
    <text evidence="1">The sequence shown here is derived from an EMBL/GenBank/DDBJ whole genome shotgun (WGS) entry which is preliminary data.</text>
</comment>